<dbReference type="Gene3D" id="3.90.1720.60">
    <property type="match status" value="1"/>
</dbReference>
<evidence type="ECO:0000313" key="2">
    <source>
        <dbReference type="EMBL" id="AYG01145.1"/>
    </source>
</evidence>
<gene>
    <name evidence="2" type="ORF">D7I46_08580</name>
</gene>
<sequence length="380" mass="40262">MKKFIIAAAAGGVVFLTVALLLISVVVEIGGGAVKIGQLNNGSSSSSTSSYVKDWSTGDPYTHNLLMHRYGITATQLDGYLKSTGIPYDPKRINGQLLLEWEKSSNLDVRAIIAIAQEESSLGTAGVATEPGANMFGYGAFDSNPENATQYNDAKAVVDLTSITIILNKNETFKTQDDKAKALAAGTWTPLMGGVYFTDTSGTGKRRADIMQKVDDWINAHGGTPAPPGGYGGGGAVDGSIASLEPFLGTVVPNTYGGGEHQCYAVSSYYAHSIDARIELNNGIAAADIGSDYNWKAWGWTVVTNPSYSDIKAGDIINFVRGTNMGSWNTSPEYGHTGVVAQVTGNNQIVVYDQGTMPFAKDTYTYHSGMVSSVVHPPNK</sequence>
<dbReference type="Proteomes" id="UP000269374">
    <property type="component" value="Chromosome"/>
</dbReference>
<feature type="domain" description="Peptidase C51" evidence="1">
    <location>
        <begin position="238"/>
        <end position="380"/>
    </location>
</feature>
<organism evidence="2 3">
    <name type="scientific">Lactococcus allomyrinae</name>
    <dbReference type="NCBI Taxonomy" id="2419773"/>
    <lineage>
        <taxon>Bacteria</taxon>
        <taxon>Bacillati</taxon>
        <taxon>Bacillota</taxon>
        <taxon>Bacilli</taxon>
        <taxon>Lactobacillales</taxon>
        <taxon>Streptococcaceae</taxon>
        <taxon>Lactococcus</taxon>
    </lineage>
</organism>
<dbReference type="AlphaFoldDB" id="A0A387BB97"/>
<protein>
    <submittedName>
        <fullName evidence="2">CHAP domain-containing protein</fullName>
    </submittedName>
</protein>
<proteinExistence type="predicted"/>
<keyword evidence="3" id="KW-1185">Reference proteome</keyword>
<dbReference type="OrthoDB" id="977752at2"/>
<name>A0A387BB97_9LACT</name>
<accession>A0A387BB97</accession>
<dbReference type="InterPro" id="IPR007921">
    <property type="entry name" value="CHAP_dom"/>
</dbReference>
<evidence type="ECO:0000313" key="3">
    <source>
        <dbReference type="Proteomes" id="UP000269374"/>
    </source>
</evidence>
<dbReference type="KEGG" id="lact:D7I46_08580"/>
<dbReference type="PROSITE" id="PS50911">
    <property type="entry name" value="CHAP"/>
    <property type="match status" value="1"/>
</dbReference>
<reference evidence="2 3" key="1">
    <citation type="submission" date="2018-09" db="EMBL/GenBank/DDBJ databases">
        <title>Genome sequencing of strain 1JSPR-7.</title>
        <authorList>
            <person name="Heo J."/>
            <person name="Kim S.-J."/>
            <person name="Kwon S.-W."/>
        </authorList>
    </citation>
    <scope>NUCLEOTIDE SEQUENCE [LARGE SCALE GENOMIC DNA]</scope>
    <source>
        <strain evidence="2 3">1JSPR-7</strain>
    </source>
</reference>
<dbReference type="RefSeq" id="WP_120772525.1">
    <property type="nucleotide sequence ID" value="NZ_CP032627.1"/>
</dbReference>
<dbReference type="Pfam" id="PF05257">
    <property type="entry name" value="CHAP"/>
    <property type="match status" value="1"/>
</dbReference>
<evidence type="ECO:0000259" key="1">
    <source>
        <dbReference type="PROSITE" id="PS50911"/>
    </source>
</evidence>
<dbReference type="EMBL" id="CP032627">
    <property type="protein sequence ID" value="AYG01145.1"/>
    <property type="molecule type" value="Genomic_DNA"/>
</dbReference>